<gene>
    <name evidence="1" type="ORF">Taro_021229</name>
</gene>
<dbReference type="Proteomes" id="UP000652761">
    <property type="component" value="Unassembled WGS sequence"/>
</dbReference>
<protein>
    <submittedName>
        <fullName evidence="1">Uncharacterized protein</fullName>
    </submittedName>
</protein>
<reference evidence="1" key="1">
    <citation type="submission" date="2017-07" db="EMBL/GenBank/DDBJ databases">
        <title>Taro Niue Genome Assembly and Annotation.</title>
        <authorList>
            <person name="Atibalentja N."/>
            <person name="Keating K."/>
            <person name="Fields C.J."/>
        </authorList>
    </citation>
    <scope>NUCLEOTIDE SEQUENCE</scope>
    <source>
        <strain evidence="1">Niue_2</strain>
        <tissue evidence="1">Leaf</tissue>
    </source>
</reference>
<comment type="caution">
    <text evidence="1">The sequence shown here is derived from an EMBL/GenBank/DDBJ whole genome shotgun (WGS) entry which is preliminary data.</text>
</comment>
<dbReference type="EMBL" id="NMUH01001077">
    <property type="protein sequence ID" value="MQL88663.1"/>
    <property type="molecule type" value="Genomic_DNA"/>
</dbReference>
<sequence length="209" mass="22568">MEHLVVCLPNDVAAAVHIARRDISRGVTPVGRDLIAARLAVAIRVAGRLCPQDLLVGNAVGCLPAFSDRSQQFSVVLLCCSACSLFAWCLALERLSRLEVVSVSWDPHPWEPVEGAMSRPCAGVEAGARLASRARGLRTCAFGGSRFGVLSVPWPRSLVLSCDGTGVCSFPTWRCAEHCFRFVPDSVGFCGSRVGATTLFLLLWPVRDW</sequence>
<keyword evidence="2" id="KW-1185">Reference proteome</keyword>
<evidence type="ECO:0000313" key="1">
    <source>
        <dbReference type="EMBL" id="MQL88663.1"/>
    </source>
</evidence>
<name>A0A843V7K9_COLES</name>
<organism evidence="1 2">
    <name type="scientific">Colocasia esculenta</name>
    <name type="common">Wild taro</name>
    <name type="synonym">Arum esculentum</name>
    <dbReference type="NCBI Taxonomy" id="4460"/>
    <lineage>
        <taxon>Eukaryota</taxon>
        <taxon>Viridiplantae</taxon>
        <taxon>Streptophyta</taxon>
        <taxon>Embryophyta</taxon>
        <taxon>Tracheophyta</taxon>
        <taxon>Spermatophyta</taxon>
        <taxon>Magnoliopsida</taxon>
        <taxon>Liliopsida</taxon>
        <taxon>Araceae</taxon>
        <taxon>Aroideae</taxon>
        <taxon>Colocasieae</taxon>
        <taxon>Colocasia</taxon>
    </lineage>
</organism>
<evidence type="ECO:0000313" key="2">
    <source>
        <dbReference type="Proteomes" id="UP000652761"/>
    </source>
</evidence>
<dbReference type="AlphaFoldDB" id="A0A843V7K9"/>
<proteinExistence type="predicted"/>
<accession>A0A843V7K9</accession>